<evidence type="ECO:0000259" key="1">
    <source>
        <dbReference type="Pfam" id="PF13808"/>
    </source>
</evidence>
<dbReference type="OrthoDB" id="3867913at2"/>
<sequence length="98" mass="10725">MPALVKRLREVPDRRAKRGRRHVLAVILVLTACATPVVGGDSVAAIWQWAARAPQGRLARIGARRDPLTGRFLVPSERTFRRVLADLEADALDTATCG</sequence>
<keyword evidence="3" id="KW-1185">Reference proteome</keyword>
<dbReference type="AlphaFoldDB" id="A0A101TNQ7"/>
<evidence type="ECO:0000313" key="2">
    <source>
        <dbReference type="EMBL" id="KUN95679.1"/>
    </source>
</evidence>
<gene>
    <name evidence="2" type="ORF">AQJ67_34540</name>
</gene>
<dbReference type="PROSITE" id="PS51257">
    <property type="entry name" value="PROKAR_LIPOPROTEIN"/>
    <property type="match status" value="1"/>
</dbReference>
<dbReference type="Proteomes" id="UP000053429">
    <property type="component" value="Unassembled WGS sequence"/>
</dbReference>
<dbReference type="Pfam" id="PF13808">
    <property type="entry name" value="DDE_Tnp_1_assoc"/>
    <property type="match status" value="1"/>
</dbReference>
<accession>A0A101TNQ7</accession>
<dbReference type="EMBL" id="LMWY01000046">
    <property type="protein sequence ID" value="KUN95679.1"/>
    <property type="molecule type" value="Genomic_DNA"/>
</dbReference>
<dbReference type="RefSeq" id="WP_062723295.1">
    <property type="nucleotide sequence ID" value="NZ_KQ948937.1"/>
</dbReference>
<evidence type="ECO:0000313" key="3">
    <source>
        <dbReference type="Proteomes" id="UP000053429"/>
    </source>
</evidence>
<name>A0A101TNQ7_9ACTN</name>
<feature type="domain" description="H repeat-associated protein N-terminal" evidence="1">
    <location>
        <begin position="6"/>
        <end position="96"/>
    </location>
</feature>
<proteinExistence type="predicted"/>
<organism evidence="2 3">
    <name type="scientific">Streptomyces caeruleatus</name>
    <dbReference type="NCBI Taxonomy" id="661399"/>
    <lineage>
        <taxon>Bacteria</taxon>
        <taxon>Bacillati</taxon>
        <taxon>Actinomycetota</taxon>
        <taxon>Actinomycetes</taxon>
        <taxon>Kitasatosporales</taxon>
        <taxon>Streptomycetaceae</taxon>
        <taxon>Streptomyces</taxon>
    </lineage>
</organism>
<reference evidence="2 3" key="1">
    <citation type="submission" date="2015-10" db="EMBL/GenBank/DDBJ databases">
        <title>Draft genome sequence of Streptomyces caeruleatus NRRL B-24802, type strain for the species Streptomyces caeruleatus.</title>
        <authorList>
            <person name="Ruckert C."/>
            <person name="Winkler A."/>
            <person name="Kalinowski J."/>
            <person name="Kampfer P."/>
            <person name="Glaeser S."/>
        </authorList>
    </citation>
    <scope>NUCLEOTIDE SEQUENCE [LARGE SCALE GENOMIC DNA]</scope>
    <source>
        <strain evidence="2 3">NRRL B-24802</strain>
    </source>
</reference>
<dbReference type="InterPro" id="IPR032806">
    <property type="entry name" value="YbfD_N"/>
</dbReference>
<protein>
    <recommendedName>
        <fullName evidence="1">H repeat-associated protein N-terminal domain-containing protein</fullName>
    </recommendedName>
</protein>
<comment type="caution">
    <text evidence="2">The sequence shown here is derived from an EMBL/GenBank/DDBJ whole genome shotgun (WGS) entry which is preliminary data.</text>
</comment>